<organism evidence="1 2">
    <name type="scientific">Streptomyces thermoalcalitolerans</name>
    <dbReference type="NCBI Taxonomy" id="65605"/>
    <lineage>
        <taxon>Bacteria</taxon>
        <taxon>Bacillati</taxon>
        <taxon>Actinomycetota</taxon>
        <taxon>Actinomycetes</taxon>
        <taxon>Kitasatosporales</taxon>
        <taxon>Streptomycetaceae</taxon>
        <taxon>Streptomyces</taxon>
    </lineage>
</organism>
<evidence type="ECO:0000313" key="2">
    <source>
        <dbReference type="Proteomes" id="UP001501005"/>
    </source>
</evidence>
<evidence type="ECO:0000313" key="1">
    <source>
        <dbReference type="EMBL" id="GAA0905331.1"/>
    </source>
</evidence>
<dbReference type="EMBL" id="BAAAHG010000004">
    <property type="protein sequence ID" value="GAA0905331.1"/>
    <property type="molecule type" value="Genomic_DNA"/>
</dbReference>
<reference evidence="1 2" key="1">
    <citation type="journal article" date="2019" name="Int. J. Syst. Evol. Microbiol.">
        <title>The Global Catalogue of Microorganisms (GCM) 10K type strain sequencing project: providing services to taxonomists for standard genome sequencing and annotation.</title>
        <authorList>
            <consortium name="The Broad Institute Genomics Platform"/>
            <consortium name="The Broad Institute Genome Sequencing Center for Infectious Disease"/>
            <person name="Wu L."/>
            <person name="Ma J."/>
        </authorList>
    </citation>
    <scope>NUCLEOTIDE SEQUENCE [LARGE SCALE GENOMIC DNA]</scope>
    <source>
        <strain evidence="1 2">JCM 10673</strain>
    </source>
</reference>
<proteinExistence type="predicted"/>
<protein>
    <recommendedName>
        <fullName evidence="3">Lipoprotein</fullName>
    </recommendedName>
</protein>
<dbReference type="Proteomes" id="UP001501005">
    <property type="component" value="Unassembled WGS sequence"/>
</dbReference>
<name>A0ABN1NFC8_9ACTN</name>
<accession>A0ABN1NFC8</accession>
<comment type="caution">
    <text evidence="1">The sequence shown here is derived from an EMBL/GenBank/DDBJ whole genome shotgun (WGS) entry which is preliminary data.</text>
</comment>
<keyword evidence="2" id="KW-1185">Reference proteome</keyword>
<dbReference type="RefSeq" id="WP_344047060.1">
    <property type="nucleotide sequence ID" value="NZ_BAAAHG010000004.1"/>
</dbReference>
<gene>
    <name evidence="1" type="ORF">GCM10009549_09500</name>
</gene>
<evidence type="ECO:0008006" key="3">
    <source>
        <dbReference type="Google" id="ProtNLM"/>
    </source>
</evidence>
<sequence length="64" mass="7014">MNGETAAATPAGRAFIALAAHCSGCADCRPNPEVSAAERPDCPQAAELYRVWNRLWRMERCRGH</sequence>